<sequence>MTHRVLSPVLAGALLVAALLAGGCSGDEYVAPPPVERSDVADPAVAAATVAALQDDLDDPTAAGELGTDGPAADLLTAIARNVAAMRLTDVTLAYVTETGTTAGDDAWDGLVAVTWRVAGFDRASARAEVPVSFADGGRTIAAIGADAKRLPLWLTGPVVVRRVPGALVVVAGEATDIELLARRTRRAVAATRPLLGRGDGLVVEVPADSQQLRRALGADRGAYDAIAAVTAPVDGSTAPRSPVHVFINRSVYDGLDPVAAQVVMTHEAVHAVTGAALVRGAPLWLVEGFADYVALRDVALPVARTAAQVIRQVRRDGLPDALPADSDFDPGASHLGTLYEAAWQVAVTLAEHGGEDALVAFYRDVLDGTALDAALRRHFAWSEADLTAAWRSRLAALAGVPE</sequence>
<keyword evidence="1" id="KW-0732">Signal</keyword>
<proteinExistence type="predicted"/>
<evidence type="ECO:0000313" key="2">
    <source>
        <dbReference type="EMBL" id="NYI46879.1"/>
    </source>
</evidence>
<feature type="signal peptide" evidence="1">
    <location>
        <begin position="1"/>
        <end position="21"/>
    </location>
</feature>
<protein>
    <recommendedName>
        <fullName evidence="4">Peptidase MA-like domain-containing protein</fullName>
    </recommendedName>
</protein>
<comment type="caution">
    <text evidence="2">The sequence shown here is derived from an EMBL/GenBank/DDBJ whole genome shotgun (WGS) entry which is preliminary data.</text>
</comment>
<dbReference type="EMBL" id="JACBZM010000001">
    <property type="protein sequence ID" value="NYI46879.1"/>
    <property type="molecule type" value="Genomic_DNA"/>
</dbReference>
<dbReference type="AlphaFoldDB" id="A0A7Y9ZK16"/>
<evidence type="ECO:0008006" key="4">
    <source>
        <dbReference type="Google" id="ProtNLM"/>
    </source>
</evidence>
<accession>A0A7Y9ZK16</accession>
<feature type="chain" id="PRO_5039278660" description="Peptidase MA-like domain-containing protein" evidence="1">
    <location>
        <begin position="22"/>
        <end position="403"/>
    </location>
</feature>
<name>A0A7Y9ZK16_9ACTN</name>
<organism evidence="2 3">
    <name type="scientific">Nocardioides aromaticivorans</name>
    <dbReference type="NCBI Taxonomy" id="200618"/>
    <lineage>
        <taxon>Bacteria</taxon>
        <taxon>Bacillati</taxon>
        <taxon>Actinomycetota</taxon>
        <taxon>Actinomycetes</taxon>
        <taxon>Propionibacteriales</taxon>
        <taxon>Nocardioidaceae</taxon>
        <taxon>Nocardioides</taxon>
    </lineage>
</organism>
<dbReference type="Proteomes" id="UP000562045">
    <property type="component" value="Unassembled WGS sequence"/>
</dbReference>
<evidence type="ECO:0000313" key="3">
    <source>
        <dbReference type="Proteomes" id="UP000562045"/>
    </source>
</evidence>
<reference evidence="2 3" key="1">
    <citation type="submission" date="2020-07" db="EMBL/GenBank/DDBJ databases">
        <title>Sequencing the genomes of 1000 actinobacteria strains.</title>
        <authorList>
            <person name="Klenk H.-P."/>
        </authorList>
    </citation>
    <scope>NUCLEOTIDE SEQUENCE [LARGE SCALE GENOMIC DNA]</scope>
    <source>
        <strain evidence="2 3">DSM 15131</strain>
    </source>
</reference>
<gene>
    <name evidence="2" type="ORF">BJ993_003959</name>
</gene>
<dbReference type="RefSeq" id="WP_179650779.1">
    <property type="nucleotide sequence ID" value="NZ_JACBZM010000001.1"/>
</dbReference>
<dbReference type="PROSITE" id="PS51257">
    <property type="entry name" value="PROKAR_LIPOPROTEIN"/>
    <property type="match status" value="1"/>
</dbReference>
<evidence type="ECO:0000256" key="1">
    <source>
        <dbReference type="SAM" id="SignalP"/>
    </source>
</evidence>